<feature type="compositionally biased region" description="Acidic residues" evidence="3">
    <location>
        <begin position="308"/>
        <end position="317"/>
    </location>
</feature>
<protein>
    <submittedName>
        <fullName evidence="5">Coiled-coil domain-containing protein 112-like</fullName>
    </submittedName>
</protein>
<feature type="coiled-coil region" evidence="2">
    <location>
        <begin position="131"/>
        <end position="176"/>
    </location>
</feature>
<keyword evidence="1 2" id="KW-0175">Coiled coil</keyword>
<feature type="region of interest" description="Disordered" evidence="3">
    <location>
        <begin position="386"/>
        <end position="409"/>
    </location>
</feature>
<dbReference type="KEGG" id="bbel:109471877"/>
<name>A0A6P4YYV6_BRABE</name>
<dbReference type="InterPro" id="IPR039902">
    <property type="entry name" value="CCDC148/CCDC112"/>
</dbReference>
<dbReference type="Proteomes" id="UP000515135">
    <property type="component" value="Unplaced"/>
</dbReference>
<feature type="coiled-coil region" evidence="2">
    <location>
        <begin position="426"/>
        <end position="461"/>
    </location>
</feature>
<evidence type="ECO:0000256" key="1">
    <source>
        <dbReference type="ARBA" id="ARBA00023054"/>
    </source>
</evidence>
<keyword evidence="4" id="KW-1185">Reference proteome</keyword>
<accession>A0A6P4YYV6</accession>
<dbReference type="GeneID" id="109471877"/>
<gene>
    <name evidence="5" type="primary">LOC109471877</name>
</gene>
<evidence type="ECO:0000313" key="5">
    <source>
        <dbReference type="RefSeq" id="XP_019626859.1"/>
    </source>
</evidence>
<feature type="coiled-coil region" evidence="2">
    <location>
        <begin position="46"/>
        <end position="73"/>
    </location>
</feature>
<dbReference type="OrthoDB" id="2152435at2759"/>
<feature type="compositionally biased region" description="Basic and acidic residues" evidence="3">
    <location>
        <begin position="355"/>
        <end position="373"/>
    </location>
</feature>
<feature type="compositionally biased region" description="Basic and acidic residues" evidence="3">
    <location>
        <begin position="386"/>
        <end position="407"/>
    </location>
</feature>
<feature type="region of interest" description="Disordered" evidence="3">
    <location>
        <begin position="292"/>
        <end position="335"/>
    </location>
</feature>
<evidence type="ECO:0000256" key="2">
    <source>
        <dbReference type="SAM" id="Coils"/>
    </source>
</evidence>
<dbReference type="PANTHER" id="PTHR21549">
    <property type="entry name" value="MUTATED IN BLADDER CANCER 1"/>
    <property type="match status" value="1"/>
</dbReference>
<sequence length="503" mass="59363">MGGGHDGYFFFKMAAAGVGKVLNGTDKAGKDKDVWVWKTRTEKARKTEVLREIDQLELKIKNLEREKTTHLYSKRSDFRQQFCELEELEMKGNTNRKTEKVKLRQQLDKMRGMVKKFHIQLKDVKPTPEFLEKLKVTMEEIETTISAFKDQRRVDYEELLRDERTLTQEVTALEKKIDAWAQGPAGVAMETKGAKAKNLSLKNNVMKDLPPEVAAFERFLAQTGGHQGGWDDYDHQAFLKTRSKFRGKAAFLDEAVHACPGRTIGDVRQHESWYQEYTTLKERKKEAIANWRKQKESEKEELLKQADEDSSSDDEEMLTARSKQMEQEREEKKKRLNAWKVQKELQRAQEEERKLKEELSKAKHQEKERERQAAVRAQVEQYRRQRQEEEEVLRREQEEQYRQDRARKQMAVAEEMSRFQERDQKMVEEKLAKERAREEAVKEKNKRLEKLKGQVEVKVERDLSRLYKPTALWKQRNKEIGATGGGRVLHMTHRAVPNWRQGV</sequence>
<organism evidence="4 5">
    <name type="scientific">Branchiostoma belcheri</name>
    <name type="common">Amphioxus</name>
    <dbReference type="NCBI Taxonomy" id="7741"/>
    <lineage>
        <taxon>Eukaryota</taxon>
        <taxon>Metazoa</taxon>
        <taxon>Chordata</taxon>
        <taxon>Cephalochordata</taxon>
        <taxon>Leptocardii</taxon>
        <taxon>Amphioxiformes</taxon>
        <taxon>Branchiostomatidae</taxon>
        <taxon>Branchiostoma</taxon>
    </lineage>
</organism>
<dbReference type="PANTHER" id="PTHR21549:SF0">
    <property type="entry name" value="COILED-COIL DOMAIN-CONTAINING PROTEIN 112"/>
    <property type="match status" value="1"/>
</dbReference>
<proteinExistence type="predicted"/>
<feature type="compositionally biased region" description="Basic and acidic residues" evidence="3">
    <location>
        <begin position="323"/>
        <end position="333"/>
    </location>
</feature>
<dbReference type="AlphaFoldDB" id="A0A6P4YYV6"/>
<reference evidence="5" key="1">
    <citation type="submission" date="2025-08" db="UniProtKB">
        <authorList>
            <consortium name="RefSeq"/>
        </authorList>
    </citation>
    <scope>IDENTIFICATION</scope>
    <source>
        <tissue evidence="5">Gonad</tissue>
    </source>
</reference>
<evidence type="ECO:0000256" key="3">
    <source>
        <dbReference type="SAM" id="MobiDB-lite"/>
    </source>
</evidence>
<feature type="compositionally biased region" description="Basic and acidic residues" evidence="3">
    <location>
        <begin position="292"/>
        <end position="307"/>
    </location>
</feature>
<evidence type="ECO:0000313" key="4">
    <source>
        <dbReference type="Proteomes" id="UP000515135"/>
    </source>
</evidence>
<feature type="region of interest" description="Disordered" evidence="3">
    <location>
        <begin position="355"/>
        <end position="374"/>
    </location>
</feature>
<dbReference type="RefSeq" id="XP_019626859.1">
    <property type="nucleotide sequence ID" value="XM_019771300.1"/>
</dbReference>